<name>A0A5C8NVM2_9BURK</name>
<keyword evidence="2" id="KW-1185">Reference proteome</keyword>
<dbReference type="PANTHER" id="PTHR35175:SF2">
    <property type="entry name" value="DUF1289 DOMAIN-CONTAINING PROTEIN"/>
    <property type="match status" value="1"/>
</dbReference>
<evidence type="ECO:0000313" key="2">
    <source>
        <dbReference type="Proteomes" id="UP000321548"/>
    </source>
</evidence>
<dbReference type="Pfam" id="PF06945">
    <property type="entry name" value="DUF1289"/>
    <property type="match status" value="1"/>
</dbReference>
<gene>
    <name evidence="1" type="ORF">FHP08_10360</name>
</gene>
<accession>A0A5C8NVM2</accession>
<dbReference type="OrthoDB" id="8911262at2"/>
<dbReference type="PANTHER" id="PTHR35175">
    <property type="entry name" value="DUF1289 DOMAIN-CONTAINING PROTEIN"/>
    <property type="match status" value="1"/>
</dbReference>
<sequence>MTGTKPPPRPAFAGRTRSPCISVCRIDPVDGLCVGCLRTIDEIANWGAMPPEQRVEVWRLIAERREAKDVAKAAAAGPRG</sequence>
<dbReference type="InterPro" id="IPR010710">
    <property type="entry name" value="DUF1289"/>
</dbReference>
<proteinExistence type="predicted"/>
<dbReference type="AlphaFoldDB" id="A0A5C8NVM2"/>
<dbReference type="RefSeq" id="WP_147704395.1">
    <property type="nucleotide sequence ID" value="NZ_VDUY01000004.1"/>
</dbReference>
<organism evidence="1 2">
    <name type="scientific">Zeimonas arvi</name>
    <dbReference type="NCBI Taxonomy" id="2498847"/>
    <lineage>
        <taxon>Bacteria</taxon>
        <taxon>Pseudomonadati</taxon>
        <taxon>Pseudomonadota</taxon>
        <taxon>Betaproteobacteria</taxon>
        <taxon>Burkholderiales</taxon>
        <taxon>Burkholderiaceae</taxon>
        <taxon>Zeimonas</taxon>
    </lineage>
</organism>
<protein>
    <submittedName>
        <fullName evidence="1">DUF1289 domain-containing protein</fullName>
    </submittedName>
</protein>
<comment type="caution">
    <text evidence="1">The sequence shown here is derived from an EMBL/GenBank/DDBJ whole genome shotgun (WGS) entry which is preliminary data.</text>
</comment>
<dbReference type="EMBL" id="VDUY01000004">
    <property type="protein sequence ID" value="TXL65199.1"/>
    <property type="molecule type" value="Genomic_DNA"/>
</dbReference>
<reference evidence="1 2" key="1">
    <citation type="submission" date="2019-06" db="EMBL/GenBank/DDBJ databases">
        <title>Quisquiliibacterium sp. nov., isolated from a maize field.</title>
        <authorList>
            <person name="Lin S.-Y."/>
            <person name="Tsai C.-F."/>
            <person name="Young C.-C."/>
        </authorList>
    </citation>
    <scope>NUCLEOTIDE SEQUENCE [LARGE SCALE GENOMIC DNA]</scope>
    <source>
        <strain evidence="1 2">CC-CFT501</strain>
    </source>
</reference>
<dbReference type="Proteomes" id="UP000321548">
    <property type="component" value="Unassembled WGS sequence"/>
</dbReference>
<evidence type="ECO:0000313" key="1">
    <source>
        <dbReference type="EMBL" id="TXL65199.1"/>
    </source>
</evidence>